<keyword evidence="3" id="KW-0511">Multifunctional enzyme</keyword>
<comment type="cofactor">
    <cofactor evidence="3">
        <name>FMN</name>
        <dbReference type="ChEBI" id="CHEBI:58210"/>
    </cofactor>
    <text evidence="3">Binds 1 FMN per subunit.</text>
</comment>
<feature type="binding site" evidence="3">
    <location>
        <position position="317"/>
    </location>
    <ligand>
        <name>CTP</name>
        <dbReference type="ChEBI" id="CHEBI:37563"/>
    </ligand>
</feature>
<dbReference type="GO" id="GO:0004633">
    <property type="term" value="F:phosphopantothenoylcysteine decarboxylase activity"/>
    <property type="evidence" value="ECO:0007669"/>
    <property type="project" value="UniProtKB-UniRule"/>
</dbReference>
<dbReference type="InterPro" id="IPR005252">
    <property type="entry name" value="CoaBC"/>
</dbReference>
<organism evidence="7 8">
    <name type="scientific">Ostreibacterium oceani</name>
    <dbReference type="NCBI Taxonomy" id="2654998"/>
    <lineage>
        <taxon>Bacteria</taxon>
        <taxon>Pseudomonadati</taxon>
        <taxon>Pseudomonadota</taxon>
        <taxon>Gammaproteobacteria</taxon>
        <taxon>Cardiobacteriales</taxon>
        <taxon>Ostreibacteriaceae</taxon>
        <taxon>Ostreibacterium</taxon>
    </lineage>
</organism>
<dbReference type="Gene3D" id="3.40.50.10300">
    <property type="entry name" value="CoaB-like"/>
    <property type="match status" value="1"/>
</dbReference>
<dbReference type="GO" id="GO:0015941">
    <property type="term" value="P:pantothenate catabolic process"/>
    <property type="evidence" value="ECO:0007669"/>
    <property type="project" value="InterPro"/>
</dbReference>
<feature type="binding site" evidence="3">
    <location>
        <position position="282"/>
    </location>
    <ligand>
        <name>CTP</name>
        <dbReference type="ChEBI" id="CHEBI:37563"/>
    </ligand>
</feature>
<dbReference type="InParanoid" id="A0A6N7EV18"/>
<dbReference type="Pfam" id="PF04127">
    <property type="entry name" value="DFP"/>
    <property type="match status" value="1"/>
</dbReference>
<feature type="binding site" evidence="3">
    <location>
        <position position="335"/>
    </location>
    <ligand>
        <name>CTP</name>
        <dbReference type="ChEBI" id="CHEBI:37563"/>
    </ligand>
</feature>
<keyword evidence="3" id="KW-0460">Magnesium</keyword>
<dbReference type="EC" id="4.1.1.36" evidence="3"/>
<dbReference type="EMBL" id="WHNW01000006">
    <property type="protein sequence ID" value="MPV86302.1"/>
    <property type="molecule type" value="Genomic_DNA"/>
</dbReference>
<accession>A0A6N7EV18</accession>
<evidence type="ECO:0000259" key="5">
    <source>
        <dbReference type="Pfam" id="PF02441"/>
    </source>
</evidence>
<evidence type="ECO:0000259" key="6">
    <source>
        <dbReference type="Pfam" id="PF04127"/>
    </source>
</evidence>
<feature type="binding site" evidence="3">
    <location>
        <position position="331"/>
    </location>
    <ligand>
        <name>CTP</name>
        <dbReference type="ChEBI" id="CHEBI:37563"/>
    </ligand>
</feature>
<keyword evidence="3 4" id="KW-0285">Flavoprotein</keyword>
<feature type="active site" description="Proton donor" evidence="3">
    <location>
        <position position="154"/>
    </location>
</feature>
<comment type="function">
    <text evidence="3">Catalyzes two sequential steps in the biosynthesis of coenzyme A. In the first step cysteine is conjugated to 4'-phosphopantothenate to form 4-phosphopantothenoylcysteine. In the second step the latter compound is decarboxylated to form 4'-phosphopantotheine.</text>
</comment>
<feature type="domain" description="Flavoprotein" evidence="5">
    <location>
        <begin position="2"/>
        <end position="174"/>
    </location>
</feature>
<dbReference type="Proteomes" id="UP000471298">
    <property type="component" value="Unassembled WGS sequence"/>
</dbReference>
<dbReference type="InterPro" id="IPR036551">
    <property type="entry name" value="Flavin_trans-like"/>
</dbReference>
<dbReference type="GO" id="GO:0046872">
    <property type="term" value="F:metal ion binding"/>
    <property type="evidence" value="ECO:0007669"/>
    <property type="project" value="UniProtKB-KW"/>
</dbReference>
<keyword evidence="3" id="KW-0479">Metal-binding</keyword>
<evidence type="ECO:0000256" key="2">
    <source>
        <dbReference type="ARBA" id="ARBA00023239"/>
    </source>
</evidence>
<feature type="binding site" evidence="3">
    <location>
        <position position="272"/>
    </location>
    <ligand>
        <name>CTP</name>
        <dbReference type="ChEBI" id="CHEBI:37563"/>
    </ligand>
</feature>
<reference evidence="7 8" key="1">
    <citation type="submission" date="2019-10" db="EMBL/GenBank/DDBJ databases">
        <title>Cardiobacteriales fam. a chemoheterotrophic member of the order Cardiobacteriales, and proposal of Cardiobacteriales fam. nov.</title>
        <authorList>
            <person name="Wang C."/>
        </authorList>
    </citation>
    <scope>NUCLEOTIDE SEQUENCE [LARGE SCALE GENOMIC DNA]</scope>
    <source>
        <strain evidence="7 8">ML27</strain>
    </source>
</reference>
<proteinExistence type="inferred from homology"/>
<dbReference type="GO" id="GO:0010181">
    <property type="term" value="F:FMN binding"/>
    <property type="evidence" value="ECO:0007669"/>
    <property type="project" value="UniProtKB-UniRule"/>
</dbReference>
<keyword evidence="2 3" id="KW-0456">Lyase</keyword>
<dbReference type="SUPFAM" id="SSF102645">
    <property type="entry name" value="CoaB-like"/>
    <property type="match status" value="1"/>
</dbReference>
<dbReference type="SUPFAM" id="SSF52507">
    <property type="entry name" value="Homo-oligomeric flavin-containing Cys decarboxylases, HFCD"/>
    <property type="match status" value="1"/>
</dbReference>
<comment type="pathway">
    <text evidence="3 4">Cofactor biosynthesis; coenzyme A biosynthesis; CoA from (R)-pantothenate: step 2/5.</text>
</comment>
<dbReference type="Gene3D" id="3.40.50.1950">
    <property type="entry name" value="Flavin prenyltransferase-like"/>
    <property type="match status" value="1"/>
</dbReference>
<dbReference type="UniPathway" id="UPA00241">
    <property type="reaction ID" value="UER00353"/>
</dbReference>
<evidence type="ECO:0000313" key="7">
    <source>
        <dbReference type="EMBL" id="MPV86302.1"/>
    </source>
</evidence>
<dbReference type="GO" id="GO:0071513">
    <property type="term" value="C:phosphopantothenoylcysteine decarboxylase complex"/>
    <property type="evidence" value="ECO:0007669"/>
    <property type="project" value="TreeGrafter"/>
</dbReference>
<dbReference type="AlphaFoldDB" id="A0A6N7EV18"/>
<keyword evidence="8" id="KW-1185">Reference proteome</keyword>
<evidence type="ECO:0000256" key="1">
    <source>
        <dbReference type="ARBA" id="ARBA00022793"/>
    </source>
</evidence>
<comment type="function">
    <text evidence="4">Catalyzes two steps in the biosynthesis of coenzyme A. In the first step cysteine is conjugated to 4'-phosphopantothenate to form 4-phosphopantothenoylcysteine, in the latter compound is decarboxylated to form 4'-phosphopantotheine.</text>
</comment>
<name>A0A6N7EV18_9GAMM</name>
<sequence length="400" mass="43076">MKKILIGVTGSIAAYKVAELIRLLTQSGHEVRVVMTASATQFITPLTLQVLSGHKVRTALFDIDQEGEIDHISLARWADCILIAPCTANFIAKLTTGMADDLLSTLCLATQSPITLAPAMNQAMWHHPVTQANINQLTQHGIQIIAPASGEQACGEIGPGRMAEPTDIFNQIHQNHQPLLGKHLMITAGATIERIDPVRFLSNDSSGKMGLALAQAAYHMGAKVTLIAGKLHTPPPAYLNCITVESARDMLAAVMAQVDHADWFIATAAVADYGIDSPMPQKIKKQGDNNLTLTLSQNPDILQTVCQLKNAPFTVGFAAETEAVIDNARAKRLKKGADLICANDVSTRDMGFNSDDNAVTVIGEGWEKSLPKASKAQLAYDILLACIEYHTAHSATYRKP</sequence>
<comment type="catalytic activity">
    <reaction evidence="3 4">
        <text>(R)-4'-phosphopantothenate + L-cysteine + CTP = N-[(R)-4-phosphopantothenoyl]-L-cysteine + CMP + diphosphate + H(+)</text>
        <dbReference type="Rhea" id="RHEA:19397"/>
        <dbReference type="ChEBI" id="CHEBI:10986"/>
        <dbReference type="ChEBI" id="CHEBI:15378"/>
        <dbReference type="ChEBI" id="CHEBI:33019"/>
        <dbReference type="ChEBI" id="CHEBI:35235"/>
        <dbReference type="ChEBI" id="CHEBI:37563"/>
        <dbReference type="ChEBI" id="CHEBI:59458"/>
        <dbReference type="ChEBI" id="CHEBI:60377"/>
        <dbReference type="EC" id="6.3.2.5"/>
    </reaction>
</comment>
<dbReference type="InterPro" id="IPR007085">
    <property type="entry name" value="DNA/pantothenate-metab_flavo_C"/>
</dbReference>
<gene>
    <name evidence="3 7" type="primary">coaBC</name>
    <name evidence="7" type="ORF">GCU85_06105</name>
</gene>
<evidence type="ECO:0000256" key="3">
    <source>
        <dbReference type="HAMAP-Rule" id="MF_02225"/>
    </source>
</evidence>
<dbReference type="GO" id="GO:0004632">
    <property type="term" value="F:phosphopantothenate--cysteine ligase activity"/>
    <property type="evidence" value="ECO:0007669"/>
    <property type="project" value="UniProtKB-UniRule"/>
</dbReference>
<dbReference type="RefSeq" id="WP_152810304.1">
    <property type="nucleotide sequence ID" value="NZ_WHNW01000006.1"/>
</dbReference>
<keyword evidence="1 3" id="KW-0210">Decarboxylase</keyword>
<feature type="binding site" evidence="3">
    <location>
        <begin position="299"/>
        <end position="302"/>
    </location>
    <ligand>
        <name>CTP</name>
        <dbReference type="ChEBI" id="CHEBI:37563"/>
    </ligand>
</feature>
<dbReference type="EC" id="6.3.2.5" evidence="3"/>
<protein>
    <recommendedName>
        <fullName evidence="3">Coenzyme A biosynthesis bifunctional protein CoaBC</fullName>
    </recommendedName>
    <alternativeName>
        <fullName evidence="3">DNA/pantothenate metabolism flavoprotein</fullName>
    </alternativeName>
    <alternativeName>
        <fullName evidence="3">Phosphopantothenoylcysteine synthetase/decarboxylase</fullName>
        <shortName evidence="3">PPCS-PPCDC</shortName>
    </alternativeName>
    <domain>
        <recommendedName>
            <fullName evidence="3">Phosphopantothenoylcysteine decarboxylase</fullName>
            <shortName evidence="3">PPC decarboxylase</shortName>
            <shortName evidence="3">PPC-DC</shortName>
            <ecNumber evidence="3">4.1.1.36</ecNumber>
        </recommendedName>
        <alternativeName>
            <fullName evidence="3">CoaC</fullName>
        </alternativeName>
    </domain>
    <domain>
        <recommendedName>
            <fullName evidence="3">Phosphopantothenate--cysteine ligase</fullName>
            <ecNumber evidence="3">6.3.2.5</ecNumber>
        </recommendedName>
        <alternativeName>
            <fullName evidence="3">CoaB</fullName>
        </alternativeName>
        <alternativeName>
            <fullName evidence="3">Phosphopantothenoylcysteine synthetase</fullName>
            <shortName evidence="3">PPC synthetase</shortName>
            <shortName evidence="3">PPC-S</shortName>
        </alternativeName>
    </domain>
</protein>
<feature type="region of interest" description="Phosphopantothenate--cysteine ligase" evidence="3">
    <location>
        <begin position="184"/>
        <end position="400"/>
    </location>
</feature>
<comment type="catalytic activity">
    <reaction evidence="3 4">
        <text>N-[(R)-4-phosphopantothenoyl]-L-cysteine + H(+) = (R)-4'-phosphopantetheine + CO2</text>
        <dbReference type="Rhea" id="RHEA:16793"/>
        <dbReference type="ChEBI" id="CHEBI:15378"/>
        <dbReference type="ChEBI" id="CHEBI:16526"/>
        <dbReference type="ChEBI" id="CHEBI:59458"/>
        <dbReference type="ChEBI" id="CHEBI:61723"/>
        <dbReference type="EC" id="4.1.1.36"/>
    </reaction>
</comment>
<comment type="caution">
    <text evidence="7">The sequence shown here is derived from an EMBL/GenBank/DDBJ whole genome shotgun (WGS) entry which is preliminary data.</text>
</comment>
<keyword evidence="3 4" id="KW-0436">Ligase</keyword>
<evidence type="ECO:0000313" key="8">
    <source>
        <dbReference type="Proteomes" id="UP000471298"/>
    </source>
</evidence>
<comment type="cofactor">
    <cofactor evidence="3">
        <name>Mg(2+)</name>
        <dbReference type="ChEBI" id="CHEBI:18420"/>
    </cofactor>
</comment>
<dbReference type="PANTHER" id="PTHR14359:SF6">
    <property type="entry name" value="PHOSPHOPANTOTHENOYLCYSTEINE DECARBOXYLASE"/>
    <property type="match status" value="1"/>
</dbReference>
<comment type="similarity">
    <text evidence="3 4">In the C-terminal section; belongs to the PPC synthetase family.</text>
</comment>
<evidence type="ECO:0000256" key="4">
    <source>
        <dbReference type="RuleBase" id="RU364078"/>
    </source>
</evidence>
<dbReference type="InterPro" id="IPR003382">
    <property type="entry name" value="Flavoprotein"/>
</dbReference>
<dbReference type="Pfam" id="PF02441">
    <property type="entry name" value="Flavoprotein"/>
    <property type="match status" value="1"/>
</dbReference>
<keyword evidence="3 4" id="KW-0288">FMN</keyword>
<comment type="pathway">
    <text evidence="3 4">Cofactor biosynthesis; coenzyme A biosynthesis; CoA from (R)-pantothenate: step 3/5.</text>
</comment>
<dbReference type="GO" id="GO:0015937">
    <property type="term" value="P:coenzyme A biosynthetic process"/>
    <property type="evidence" value="ECO:0007669"/>
    <property type="project" value="UniProtKB-UniRule"/>
</dbReference>
<dbReference type="HAMAP" id="MF_02225">
    <property type="entry name" value="CoaBC"/>
    <property type="match status" value="1"/>
</dbReference>
<dbReference type="InterPro" id="IPR035929">
    <property type="entry name" value="CoaB-like_sf"/>
</dbReference>
<feature type="region of interest" description="Phosphopantothenoylcysteine decarboxylase" evidence="3">
    <location>
        <begin position="1"/>
        <end position="183"/>
    </location>
</feature>
<comment type="similarity">
    <text evidence="3 4">In the N-terminal section; belongs to the HFCD (homo-oligomeric flavin containing Cys decarboxylase) superfamily.</text>
</comment>
<dbReference type="FunCoup" id="A0A6N7EV18">
    <property type="interactions" value="502"/>
</dbReference>
<comment type="caution">
    <text evidence="3">Lacks conserved residue(s) required for the propagation of feature annotation.</text>
</comment>
<dbReference type="PANTHER" id="PTHR14359">
    <property type="entry name" value="HOMO-OLIGOMERIC FLAVIN CONTAINING CYS DECARBOXYLASE FAMILY"/>
    <property type="match status" value="1"/>
</dbReference>
<feature type="domain" description="DNA/pantothenate metabolism flavoprotein C-terminal" evidence="6">
    <location>
        <begin position="180"/>
        <end position="384"/>
    </location>
</feature>
<dbReference type="NCBIfam" id="TIGR00521">
    <property type="entry name" value="coaBC_dfp"/>
    <property type="match status" value="1"/>
</dbReference>